<keyword evidence="2" id="KW-1185">Reference proteome</keyword>
<dbReference type="Proteomes" id="UP000595046">
    <property type="component" value="Chromosome"/>
</dbReference>
<protein>
    <recommendedName>
        <fullName evidence="3">HEXXH motif domain-containing protein</fullName>
    </recommendedName>
</protein>
<dbReference type="EMBL" id="CP048882">
    <property type="protein sequence ID" value="QPP06627.1"/>
    <property type="molecule type" value="Genomic_DNA"/>
</dbReference>
<reference evidence="2" key="1">
    <citation type="submission" date="2020-02" db="EMBL/GenBank/DDBJ databases">
        <title>Streptomyces sp. ASO4wet.</title>
        <authorList>
            <person name="Risdian C."/>
            <person name="Landwehr W."/>
            <person name="Schupp P."/>
            <person name="Wink J."/>
        </authorList>
    </citation>
    <scope>NUCLEOTIDE SEQUENCE [LARGE SCALE GENOMIC DNA]</scope>
    <source>
        <strain evidence="2">ASO4wet</strain>
    </source>
</reference>
<dbReference type="AlphaFoldDB" id="A0A7T1WRY1"/>
<dbReference type="InterPro" id="IPR026337">
    <property type="entry name" value="AKG_HExxH"/>
</dbReference>
<gene>
    <name evidence="1" type="ORF">G4Z16_09705</name>
</gene>
<evidence type="ECO:0000313" key="1">
    <source>
        <dbReference type="EMBL" id="QPP06627.1"/>
    </source>
</evidence>
<proteinExistence type="predicted"/>
<evidence type="ECO:0008006" key="3">
    <source>
        <dbReference type="Google" id="ProtNLM"/>
    </source>
</evidence>
<sequence length="428" mass="45718">MQPVTAPSAVPAGGLASLARTRPHPEDLRLLRAGMHSRRLVLLKSLLTHAERHAVPPSVRQRLNRHWRLLEQAEGDDPPAFREALAYPSVGTWIMHALSMPPGDGDVLGALAAAVALSTRTGFRMTLSAPGGLLTLPGIGVYSAHAELVRVVAGPRSLRLAPAHRRSGITLLPPYNRATGPGWRGLRPLPGSSTLLDDLDPWRAGTLPAHRSGPPITGGAAADSGRARDWTARWQAALALLAGADPGRLWEIAALVRSVVPITRLAQGGFSATLGSAPGAVITELPETAWGLVAVLVHETHHSKLTVLEDLTPLRLEGGRAVHHVAWRPDPRPVGAVLHGTYAHLALADLWHHLAARRGATPDARTAARARREAYRGQVAEALVVLRGSGELTPEGGRFTDGMAWHLASLTERSARYRPRSQEPVTGR</sequence>
<evidence type="ECO:0000313" key="2">
    <source>
        <dbReference type="Proteomes" id="UP000595046"/>
    </source>
</evidence>
<dbReference type="NCBIfam" id="TIGR04267">
    <property type="entry name" value="mod_HExxH"/>
    <property type="match status" value="1"/>
</dbReference>
<name>A0A7T1WRY1_9ACTN</name>
<organism evidence="1 2">
    <name type="scientific">Streptomyces bathyalis</name>
    <dbReference type="NCBI Taxonomy" id="2710756"/>
    <lineage>
        <taxon>Bacteria</taxon>
        <taxon>Bacillati</taxon>
        <taxon>Actinomycetota</taxon>
        <taxon>Actinomycetes</taxon>
        <taxon>Kitasatosporales</taxon>
        <taxon>Streptomycetaceae</taxon>
        <taxon>Streptomyces</taxon>
    </lineage>
</organism>
<dbReference type="KEGG" id="sbat:G4Z16_09705"/>
<accession>A0A7T1WRY1</accession>